<protein>
    <recommendedName>
        <fullName evidence="1">Knr4/Smi1-like domain-containing protein</fullName>
    </recommendedName>
</protein>
<organism evidence="2 3">
    <name type="scientific">Plantactinospora mayteni</name>
    <dbReference type="NCBI Taxonomy" id="566021"/>
    <lineage>
        <taxon>Bacteria</taxon>
        <taxon>Bacillati</taxon>
        <taxon>Actinomycetota</taxon>
        <taxon>Actinomycetes</taxon>
        <taxon>Micromonosporales</taxon>
        <taxon>Micromonosporaceae</taxon>
        <taxon>Plantactinospora</taxon>
    </lineage>
</organism>
<dbReference type="Gene3D" id="3.40.1580.10">
    <property type="entry name" value="SMI1/KNR4-like"/>
    <property type="match status" value="1"/>
</dbReference>
<feature type="domain" description="Knr4/Smi1-like" evidence="1">
    <location>
        <begin position="55"/>
        <end position="181"/>
    </location>
</feature>
<dbReference type="InterPro" id="IPR018958">
    <property type="entry name" value="Knr4/Smi1-like_dom"/>
</dbReference>
<evidence type="ECO:0000259" key="1">
    <source>
        <dbReference type="SMART" id="SM00860"/>
    </source>
</evidence>
<evidence type="ECO:0000313" key="3">
    <source>
        <dbReference type="Proteomes" id="UP000621500"/>
    </source>
</evidence>
<name>A0ABQ4F2S7_9ACTN</name>
<accession>A0ABQ4F2S7</accession>
<dbReference type="Pfam" id="PF09346">
    <property type="entry name" value="SMI1_KNR4"/>
    <property type="match status" value="1"/>
</dbReference>
<keyword evidence="3" id="KW-1185">Reference proteome</keyword>
<dbReference type="EMBL" id="BONX01000065">
    <property type="protein sequence ID" value="GIH01172.1"/>
    <property type="molecule type" value="Genomic_DNA"/>
</dbReference>
<dbReference type="InterPro" id="IPR037883">
    <property type="entry name" value="Knr4/Smi1-like_sf"/>
</dbReference>
<reference evidence="2 3" key="1">
    <citation type="submission" date="2021-01" db="EMBL/GenBank/DDBJ databases">
        <title>Whole genome shotgun sequence of Plantactinospora mayteni NBRC 109088.</title>
        <authorList>
            <person name="Komaki H."/>
            <person name="Tamura T."/>
        </authorList>
    </citation>
    <scope>NUCLEOTIDE SEQUENCE [LARGE SCALE GENOMIC DNA]</scope>
    <source>
        <strain evidence="2 3">NBRC 109088</strain>
    </source>
</reference>
<sequence>MDGFRMTAAQGARSVEQWRRYLTEYSAEVLRTASDDELAEVSAVQRAAGWLGFDGASPESVRLLEGRLGAALPPSYRSFLVMSNGWVNISPFMWTMRTTRDINWLRDADPDLYASLREEPTLPESSLADRALLISGNGDAQYWLLDPGDVSVDGEWAAYTWASWYPGLGDRHESFAALVDAERASFEELSGRDGRPVQPEGAGALVDEGREFALRGDVSAAADAFARAAVKGSGAGAYLGVILKGFLEPAFVHHEIRNRVLAHPHVIEEIGLHQVRAEVVPMFLHRAAIGPYRALFTGILTEEELEAPERFLPPRLPEPPEFQAALEHARQLLRDSAPEQAWATLELALPDWCSGSPHRIAPVILLTDPELRHLVTPDRARTIATTPRGRPVP</sequence>
<comment type="caution">
    <text evidence="2">The sequence shown here is derived from an EMBL/GenBank/DDBJ whole genome shotgun (WGS) entry which is preliminary data.</text>
</comment>
<evidence type="ECO:0000313" key="2">
    <source>
        <dbReference type="EMBL" id="GIH01172.1"/>
    </source>
</evidence>
<proteinExistence type="predicted"/>
<dbReference type="Proteomes" id="UP000621500">
    <property type="component" value="Unassembled WGS sequence"/>
</dbReference>
<gene>
    <name evidence="2" type="ORF">Pma05_77440</name>
</gene>
<dbReference type="SUPFAM" id="SSF160631">
    <property type="entry name" value="SMI1/KNR4-like"/>
    <property type="match status" value="1"/>
</dbReference>
<dbReference type="SMART" id="SM00860">
    <property type="entry name" value="SMI1_KNR4"/>
    <property type="match status" value="1"/>
</dbReference>